<organism evidence="11 12">
    <name type="scientific">Enterococcus devriesei</name>
    <dbReference type="NCBI Taxonomy" id="319970"/>
    <lineage>
        <taxon>Bacteria</taxon>
        <taxon>Bacillati</taxon>
        <taxon>Bacillota</taxon>
        <taxon>Bacilli</taxon>
        <taxon>Lactobacillales</taxon>
        <taxon>Enterococcaceae</taxon>
        <taxon>Enterococcus</taxon>
    </lineage>
</organism>
<sequence>MVMDIRLTRIDDRLIHGQVATAWSKATGIERILVVSDEVANDELRKFLLKQAAPPGIKSNVVTKRKLVEVYQDHLFDGMKIMLLFASPQDVLEVVQAGVDLKAVNIGGMRFCEGKKMITNFISMNEDDIACFSTLAELGVELEVRQVPTDRKTDLMQLIKKRKDAATT</sequence>
<evidence type="ECO:0000256" key="4">
    <source>
        <dbReference type="ARBA" id="ARBA00022597"/>
    </source>
</evidence>
<gene>
    <name evidence="11" type="ORF">RV00_GL000177</name>
</gene>
<evidence type="ECO:0000259" key="10">
    <source>
        <dbReference type="PROSITE" id="PS51101"/>
    </source>
</evidence>
<keyword evidence="2" id="KW-0813">Transport</keyword>
<dbReference type="GO" id="GO:0005737">
    <property type="term" value="C:cytoplasm"/>
    <property type="evidence" value="ECO:0007669"/>
    <property type="project" value="UniProtKB-SubCell"/>
</dbReference>
<evidence type="ECO:0000256" key="6">
    <source>
        <dbReference type="ARBA" id="ARBA00022683"/>
    </source>
</evidence>
<evidence type="ECO:0000256" key="9">
    <source>
        <dbReference type="PIRSR" id="PIRSR618455-2"/>
    </source>
</evidence>
<feature type="domain" description="PTS EIIB type-4" evidence="10">
    <location>
        <begin position="1"/>
        <end position="166"/>
    </location>
</feature>
<dbReference type="EMBL" id="JXKM01000001">
    <property type="protein sequence ID" value="OJG37220.1"/>
    <property type="molecule type" value="Genomic_DNA"/>
</dbReference>
<dbReference type="PROSITE" id="PS51101">
    <property type="entry name" value="PTS_EIIB_TYPE_4"/>
    <property type="match status" value="1"/>
</dbReference>
<accession>A0A1L8SYV4</accession>
<keyword evidence="5" id="KW-0808">Transferase</keyword>
<keyword evidence="6" id="KW-0598">Phosphotransferase system</keyword>
<feature type="modified residue" description="Phosphohistidine; by EIIA" evidence="9">
    <location>
        <position position="16"/>
    </location>
</feature>
<keyword evidence="4" id="KW-0762">Sugar transport</keyword>
<reference evidence="11 12" key="1">
    <citation type="submission" date="2014-12" db="EMBL/GenBank/DDBJ databases">
        <title>Draft genome sequences of 29 type strains of Enterococci.</title>
        <authorList>
            <person name="Zhong Z."/>
            <person name="Sun Z."/>
            <person name="Liu W."/>
            <person name="Zhang W."/>
            <person name="Zhang H."/>
        </authorList>
    </citation>
    <scope>NUCLEOTIDE SEQUENCE [LARGE SCALE GENOMIC DNA]</scope>
    <source>
        <strain evidence="11 12">DSM 22802</strain>
    </source>
</reference>
<evidence type="ECO:0000256" key="2">
    <source>
        <dbReference type="ARBA" id="ARBA00022448"/>
    </source>
</evidence>
<name>A0A1L8SYV4_9ENTE</name>
<dbReference type="Gene3D" id="3.40.35.10">
    <property type="entry name" value="Phosphotransferase system, sorbose subfamily IIB component"/>
    <property type="match status" value="1"/>
</dbReference>
<dbReference type="CDD" id="cd00001">
    <property type="entry name" value="PTS_IIB_man"/>
    <property type="match status" value="1"/>
</dbReference>
<keyword evidence="3" id="KW-0963">Cytoplasm</keyword>
<dbReference type="GO" id="GO:0016301">
    <property type="term" value="F:kinase activity"/>
    <property type="evidence" value="ECO:0007669"/>
    <property type="project" value="UniProtKB-KW"/>
</dbReference>
<dbReference type="RefSeq" id="WP_071860722.1">
    <property type="nucleotide sequence ID" value="NZ_CAURXW010000017.1"/>
</dbReference>
<evidence type="ECO:0000313" key="11">
    <source>
        <dbReference type="EMBL" id="OJG37220.1"/>
    </source>
</evidence>
<keyword evidence="12" id="KW-1185">Reference proteome</keyword>
<feature type="active site" description="Pros-phosphohistidine intermediate; for EIIB activity" evidence="8">
    <location>
        <position position="16"/>
    </location>
</feature>
<comment type="caution">
    <text evidence="11">The sequence shown here is derived from an EMBL/GenBank/DDBJ whole genome shotgun (WGS) entry which is preliminary data.</text>
</comment>
<dbReference type="InterPro" id="IPR018455">
    <property type="entry name" value="PTS_IIB_sorbose-sp_subgr"/>
</dbReference>
<keyword evidence="7" id="KW-0418">Kinase</keyword>
<proteinExistence type="predicted"/>
<evidence type="ECO:0000256" key="5">
    <source>
        <dbReference type="ARBA" id="ARBA00022679"/>
    </source>
</evidence>
<dbReference type="GO" id="GO:0009401">
    <property type="term" value="P:phosphoenolpyruvate-dependent sugar phosphotransferase system"/>
    <property type="evidence" value="ECO:0007669"/>
    <property type="project" value="UniProtKB-KW"/>
</dbReference>
<evidence type="ECO:0000256" key="7">
    <source>
        <dbReference type="ARBA" id="ARBA00022777"/>
    </source>
</evidence>
<dbReference type="Proteomes" id="UP000183700">
    <property type="component" value="Unassembled WGS sequence"/>
</dbReference>
<dbReference type="InterPro" id="IPR004720">
    <property type="entry name" value="PTS_IIB_sorbose-sp"/>
</dbReference>
<dbReference type="SUPFAM" id="SSF52728">
    <property type="entry name" value="PTS IIb component"/>
    <property type="match status" value="1"/>
</dbReference>
<evidence type="ECO:0000313" key="12">
    <source>
        <dbReference type="Proteomes" id="UP000183700"/>
    </source>
</evidence>
<dbReference type="GO" id="GO:0008982">
    <property type="term" value="F:protein-N(PI)-phosphohistidine-sugar phosphotransferase activity"/>
    <property type="evidence" value="ECO:0007669"/>
    <property type="project" value="InterPro"/>
</dbReference>
<dbReference type="OrthoDB" id="9788818at2"/>
<dbReference type="Pfam" id="PF03830">
    <property type="entry name" value="PTSIIB_sorb"/>
    <property type="match status" value="1"/>
</dbReference>
<comment type="subcellular location">
    <subcellularLocation>
        <location evidence="1">Cytoplasm</location>
    </subcellularLocation>
</comment>
<dbReference type="NCBIfam" id="TIGR00854">
    <property type="entry name" value="pts-sorbose"/>
    <property type="match status" value="1"/>
</dbReference>
<evidence type="ECO:0000256" key="1">
    <source>
        <dbReference type="ARBA" id="ARBA00004496"/>
    </source>
</evidence>
<evidence type="ECO:0000256" key="3">
    <source>
        <dbReference type="ARBA" id="ARBA00022490"/>
    </source>
</evidence>
<dbReference type="InterPro" id="IPR036667">
    <property type="entry name" value="PTS_IIB_sorbose-sp_sf"/>
</dbReference>
<dbReference type="AlphaFoldDB" id="A0A1L8SYV4"/>
<evidence type="ECO:0000256" key="8">
    <source>
        <dbReference type="PIRSR" id="PIRSR618455-1"/>
    </source>
</evidence>
<dbReference type="STRING" id="319970.RV00_GL000177"/>
<protein>
    <submittedName>
        <fullName evidence="11">PTS system, mannose/fructose/sorbose family, IIB component</fullName>
    </submittedName>
</protein>